<dbReference type="OrthoDB" id="3626740at2"/>
<dbReference type="AlphaFoldDB" id="A0A318LMQ3"/>
<keyword evidence="2" id="KW-1185">Reference proteome</keyword>
<reference evidence="1 2" key="1">
    <citation type="submission" date="2016-07" db="EMBL/GenBank/DDBJ databases">
        <title>Draft genome sequence of Prauserella sp. YIM 121212, isolated from alkaline soil.</title>
        <authorList>
            <person name="Ruckert C."/>
            <person name="Albersmeier A."/>
            <person name="Jiang C.-L."/>
            <person name="Jiang Y."/>
            <person name="Kalinowski J."/>
            <person name="Schneider O."/>
            <person name="Winkler A."/>
            <person name="Zotchev S.B."/>
        </authorList>
    </citation>
    <scope>NUCLEOTIDE SEQUENCE [LARGE SCALE GENOMIC DNA]</scope>
    <source>
        <strain evidence="1 2">YIM 121212</strain>
    </source>
</reference>
<proteinExistence type="predicted"/>
<dbReference type="EMBL" id="MASU01000011">
    <property type="protein sequence ID" value="PXY26310.1"/>
    <property type="molecule type" value="Genomic_DNA"/>
</dbReference>
<gene>
    <name evidence="1" type="ORF">BA062_24480</name>
</gene>
<evidence type="ECO:0000313" key="1">
    <source>
        <dbReference type="EMBL" id="PXY26310.1"/>
    </source>
</evidence>
<dbReference type="Proteomes" id="UP000247892">
    <property type="component" value="Unassembled WGS sequence"/>
</dbReference>
<organism evidence="1 2">
    <name type="scientific">Prauserella flavalba</name>
    <dbReference type="NCBI Taxonomy" id="1477506"/>
    <lineage>
        <taxon>Bacteria</taxon>
        <taxon>Bacillati</taxon>
        <taxon>Actinomycetota</taxon>
        <taxon>Actinomycetes</taxon>
        <taxon>Pseudonocardiales</taxon>
        <taxon>Pseudonocardiaceae</taxon>
        <taxon>Prauserella</taxon>
    </lineage>
</organism>
<comment type="caution">
    <text evidence="1">The sequence shown here is derived from an EMBL/GenBank/DDBJ whole genome shotgun (WGS) entry which is preliminary data.</text>
</comment>
<name>A0A318LMQ3_9PSEU</name>
<evidence type="ECO:0000313" key="2">
    <source>
        <dbReference type="Proteomes" id="UP000247892"/>
    </source>
</evidence>
<sequence length="121" mass="13736">MSDEPTAAMRYKEIIGLARKAAEDLRTWELARAEQLNGEIAAKAEAVTAAADRERAMTDRANRWWRMAKDNVSRLSWLEVGAPPEPAASARGEWLDRYAEDVRPAYHELTQAILKLGWRAR</sequence>
<dbReference type="RefSeq" id="WP_110340768.1">
    <property type="nucleotide sequence ID" value="NZ_JBHVKT010000025.1"/>
</dbReference>
<protein>
    <submittedName>
        <fullName evidence="1">Uncharacterized protein</fullName>
    </submittedName>
</protein>
<accession>A0A318LMQ3</accession>